<feature type="transmembrane region" description="Helical" evidence="3">
    <location>
        <begin position="517"/>
        <end position="536"/>
    </location>
</feature>
<comment type="caution">
    <text evidence="4">The sequence shown here is derived from an EMBL/GenBank/DDBJ whole genome shotgun (WGS) entry which is preliminary data.</text>
</comment>
<feature type="transmembrane region" description="Helical" evidence="3">
    <location>
        <begin position="750"/>
        <end position="768"/>
    </location>
</feature>
<feature type="transmembrane region" description="Helical" evidence="3">
    <location>
        <begin position="483"/>
        <end position="505"/>
    </location>
</feature>
<organism evidence="4 5">
    <name type="scientific">Glaciecola siphonariae</name>
    <dbReference type="NCBI Taxonomy" id="521012"/>
    <lineage>
        <taxon>Bacteria</taxon>
        <taxon>Pseudomonadati</taxon>
        <taxon>Pseudomonadota</taxon>
        <taxon>Gammaproteobacteria</taxon>
        <taxon>Alteromonadales</taxon>
        <taxon>Alteromonadaceae</taxon>
        <taxon>Glaciecola</taxon>
    </lineage>
</organism>
<feature type="transmembrane region" description="Helical" evidence="3">
    <location>
        <begin position="908"/>
        <end position="928"/>
    </location>
</feature>
<keyword evidence="5" id="KW-1185">Reference proteome</keyword>
<feature type="transmembrane region" description="Helical" evidence="3">
    <location>
        <begin position="860"/>
        <end position="878"/>
    </location>
</feature>
<gene>
    <name evidence="4" type="ORF">ACFO4O_13490</name>
</gene>
<dbReference type="InterPro" id="IPR019286">
    <property type="entry name" value="DUF2339_TM"/>
</dbReference>
<dbReference type="InterPro" id="IPR014600">
    <property type="entry name" value="UCP035905_mem"/>
</dbReference>
<evidence type="ECO:0000256" key="2">
    <source>
        <dbReference type="SAM" id="MobiDB-lite"/>
    </source>
</evidence>
<feature type="transmembrane region" description="Helical" evidence="3">
    <location>
        <begin position="6"/>
        <end position="26"/>
    </location>
</feature>
<accession>A0ABV9LZA9</accession>
<feature type="transmembrane region" description="Helical" evidence="3">
    <location>
        <begin position="573"/>
        <end position="590"/>
    </location>
</feature>
<feature type="transmembrane region" description="Helical" evidence="3">
    <location>
        <begin position="326"/>
        <end position="345"/>
    </location>
</feature>
<feature type="transmembrane region" description="Helical" evidence="3">
    <location>
        <begin position="819"/>
        <end position="840"/>
    </location>
</feature>
<feature type="transmembrane region" description="Helical" evidence="3">
    <location>
        <begin position="457"/>
        <end position="477"/>
    </location>
</feature>
<dbReference type="Proteomes" id="UP001595897">
    <property type="component" value="Unassembled WGS sequence"/>
</dbReference>
<evidence type="ECO:0000313" key="5">
    <source>
        <dbReference type="Proteomes" id="UP001595897"/>
    </source>
</evidence>
<feature type="compositionally biased region" description="Polar residues" evidence="2">
    <location>
        <begin position="109"/>
        <end position="118"/>
    </location>
</feature>
<feature type="transmembrane region" description="Helical" evidence="3">
    <location>
        <begin position="278"/>
        <end position="295"/>
    </location>
</feature>
<dbReference type="Pfam" id="PF10101">
    <property type="entry name" value="DUF2339"/>
    <property type="match status" value="1"/>
</dbReference>
<name>A0ABV9LZA9_9ALTE</name>
<sequence length="956" mass="104767">MEAWVLFGILIVLALFGGSILSFVHIGKISELRRQLEAFKALLLKHQAQIVELEKKVAGTTPETIPPSVSKTADQNDDETSVGEQAQALANSDAVLPQTEPTPVLPSATPASSNEPVNSASAAVTSKTSTSRTSTSKTSTSAPVSDKSVSKGFQLEKFLMGNGLLWLGAIVLALGGVFLAKYSIEAGLFPPQLRIILGASFGLLLVGAAEYLYRFPKRFNINTPVISAALASGGVITCFSMVLVAFDFYAYLSPIVAFALLAIISLSAAWLSLRLGPILAAIGVIGAYAVPALISTGSNNVLILLIYVSAVSFSAIWIHQIVQRAWLWYLGLLGHMAWFVIAIYVSSESALMYELDTQGYQNLGVLTAFALLSVYLFVLLPILGWNLSERFDAALSVKQMLMPRKEHLGILLPIAGLILYALAYYYDSAFYPSYLWTLIVFSALMLAAPIRHSAFDTWPFLALGFTVFMYLLMPQNYDYSDNVFVFTGGYLLAQIAALIGLVYAFLMMRLRPERPAFALLLVVGPLGIMSLSYALSNADAASLLYPLFALELGIIGLVFAYFALKASRDFNKLAYLLLANGALTLTFTMLLSASVLTLAIAIQICLMAVLSRKYLLTLPHWLYKAAMLVVLARLSFAPWLPEYADERLLGIHWSMVIYPLVFAVLWFARRHITEPSTRIWLGGALLHLAALFVTTETSYLLTGGYPDFGALSFEQSVLLSMNWLILASVYLWRAKALDAPEHAKGVSSKLLYSIFAVLLMFGAGLIHIDVSVFNSPFISAQPTGTSPWLNYLIPLWLIPALTLGAGLKWQLFHKDFVKPASIIASAMLFMYINGVVRLVYNAELSLFAASVQQAELYTYSILWLVIAIAVIVLAQYLMRNSLNRLGFSILALVVLKAFLIDMSNLEGLFRALSFIGLGLSLVGIGWLFQRFKRSHDEALPHEDAPQGDSQHKQETI</sequence>
<keyword evidence="3" id="KW-0812">Transmembrane</keyword>
<feature type="transmembrane region" description="Helical" evidence="3">
    <location>
        <begin position="651"/>
        <end position="668"/>
    </location>
</feature>
<dbReference type="RefSeq" id="WP_382409378.1">
    <property type="nucleotide sequence ID" value="NZ_JBHSGU010000005.1"/>
</dbReference>
<protein>
    <submittedName>
        <fullName evidence="4">DUF2339 domain-containing protein</fullName>
    </submittedName>
</protein>
<dbReference type="PANTHER" id="PTHR38434">
    <property type="entry name" value="BLL2549 PROTEIN"/>
    <property type="match status" value="1"/>
</dbReference>
<feature type="transmembrane region" description="Helical" evidence="3">
    <location>
        <begin position="680"/>
        <end position="702"/>
    </location>
</feature>
<reference evidence="5" key="1">
    <citation type="journal article" date="2019" name="Int. J. Syst. Evol. Microbiol.">
        <title>The Global Catalogue of Microorganisms (GCM) 10K type strain sequencing project: providing services to taxonomists for standard genome sequencing and annotation.</title>
        <authorList>
            <consortium name="The Broad Institute Genomics Platform"/>
            <consortium name="The Broad Institute Genome Sequencing Center for Infectious Disease"/>
            <person name="Wu L."/>
            <person name="Ma J."/>
        </authorList>
    </citation>
    <scope>NUCLEOTIDE SEQUENCE [LARGE SCALE GENOMIC DNA]</scope>
    <source>
        <strain evidence="5">KACC 12507</strain>
    </source>
</reference>
<proteinExistence type="predicted"/>
<dbReference type="PANTHER" id="PTHR38434:SF1">
    <property type="entry name" value="BLL2549 PROTEIN"/>
    <property type="match status" value="1"/>
</dbReference>
<feature type="region of interest" description="Disordered" evidence="2">
    <location>
        <begin position="61"/>
        <end position="146"/>
    </location>
</feature>
<keyword evidence="3" id="KW-0472">Membrane</keyword>
<dbReference type="EMBL" id="JBHSGU010000005">
    <property type="protein sequence ID" value="MFC4701180.1"/>
    <property type="molecule type" value="Genomic_DNA"/>
</dbReference>
<feature type="compositionally biased region" description="Low complexity" evidence="2">
    <location>
        <begin position="119"/>
        <end position="145"/>
    </location>
</feature>
<feature type="transmembrane region" description="Helical" evidence="3">
    <location>
        <begin position="365"/>
        <end position="387"/>
    </location>
</feature>
<evidence type="ECO:0000313" key="4">
    <source>
        <dbReference type="EMBL" id="MFC4701180.1"/>
    </source>
</evidence>
<feature type="transmembrane region" description="Helical" evidence="3">
    <location>
        <begin position="542"/>
        <end position="564"/>
    </location>
</feature>
<feature type="transmembrane region" description="Helical" evidence="3">
    <location>
        <begin position="788"/>
        <end position="807"/>
    </location>
</feature>
<feature type="transmembrane region" description="Helical" evidence="3">
    <location>
        <begin position="195"/>
        <end position="213"/>
    </location>
</feature>
<feature type="transmembrane region" description="Helical" evidence="3">
    <location>
        <begin position="408"/>
        <end position="426"/>
    </location>
</feature>
<dbReference type="PIRSF" id="PIRSF035905">
    <property type="entry name" value="UCP035905_mp"/>
    <property type="match status" value="1"/>
</dbReference>
<feature type="coiled-coil region" evidence="1">
    <location>
        <begin position="29"/>
        <end position="56"/>
    </location>
</feature>
<evidence type="ECO:0000256" key="1">
    <source>
        <dbReference type="SAM" id="Coils"/>
    </source>
</evidence>
<keyword evidence="1" id="KW-0175">Coiled coil</keyword>
<evidence type="ECO:0000256" key="3">
    <source>
        <dbReference type="SAM" id="Phobius"/>
    </source>
</evidence>
<feature type="transmembrane region" description="Helical" evidence="3">
    <location>
        <begin position="164"/>
        <end position="183"/>
    </location>
</feature>
<feature type="transmembrane region" description="Helical" evidence="3">
    <location>
        <begin position="225"/>
        <end position="245"/>
    </location>
</feature>
<feature type="transmembrane region" description="Helical" evidence="3">
    <location>
        <begin position="301"/>
        <end position="319"/>
    </location>
</feature>
<feature type="transmembrane region" description="Helical" evidence="3">
    <location>
        <begin position="885"/>
        <end position="902"/>
    </location>
</feature>
<feature type="transmembrane region" description="Helical" evidence="3">
    <location>
        <begin position="621"/>
        <end position="639"/>
    </location>
</feature>
<feature type="transmembrane region" description="Helical" evidence="3">
    <location>
        <begin position="251"/>
        <end position="271"/>
    </location>
</feature>
<feature type="transmembrane region" description="Helical" evidence="3">
    <location>
        <begin position="708"/>
        <end position="730"/>
    </location>
</feature>
<keyword evidence="3" id="KW-1133">Transmembrane helix</keyword>
<feature type="compositionally biased region" description="Polar residues" evidence="2">
    <location>
        <begin position="61"/>
        <end position="73"/>
    </location>
</feature>